<sequence length="545" mass="60192">MAEAPPIPRPLPPGPEEQEHYYFGLYSRPKLVARSSRKPWSWQYDGWSIKKRLGTVGEHAIIEPWNDSESSLRRQILQAVQELDWTAIDVLRIGYERKNNETGEEFDNPVTLLISVKIGSGDFEDAYDAVVTCCQILESHELGDVQVEIKESEVARATSIPLPAPDLPAPDPATLNAPTQSSAAPGQATLKFSSGPLDEPTAISADTSEFLGVSIASSAAPTREGTKCLYLRHGEKIFALTCRHVVFPHAYPNVEYRHDQTKTSYTIMQPGNATLERHITKLSKGIDGHDSSIKNMEGEPWVPQAAIDREKAAKAVLETTRENLIKWDDPAVRVFGHLEFSPPFGLGPISGLDNRRLRDWALIELHQDKYATSLLSLSNLMPIGWHTNNDVLRDTLGWKNITRLLEFKGDTVQIRGIIPESELRRPKSSSPRDDLAIFVMKYGSTTGLRSGRTNGAISVVRMPPGYQGKSEEWCILGCGQGFAYQCFSAEGDSGSCIFDLQGRVGGMLTGGGGIGECGGLDVSYATPMEWLLEDMKRYGYDLELV</sequence>
<proteinExistence type="predicted"/>
<dbReference type="Proteomes" id="UP000830768">
    <property type="component" value="Chromosome 13"/>
</dbReference>
<organism evidence="1 2">
    <name type="scientific">Fusarium solani subsp. cucurbitae</name>
    <name type="common">Neocosmosporum cucurbitae</name>
    <dbReference type="NCBI Taxonomy" id="2747967"/>
    <lineage>
        <taxon>Eukaryota</taxon>
        <taxon>Fungi</taxon>
        <taxon>Dikarya</taxon>
        <taxon>Ascomycota</taxon>
        <taxon>Pezizomycotina</taxon>
        <taxon>Sordariomycetes</taxon>
        <taxon>Hypocreomycetidae</taxon>
        <taxon>Hypocreales</taxon>
        <taxon>Nectriaceae</taxon>
        <taxon>Fusarium</taxon>
        <taxon>Fusarium solani species complex</taxon>
    </lineage>
</organism>
<protein>
    <submittedName>
        <fullName evidence="1">Uncharacterized protein</fullName>
    </submittedName>
</protein>
<evidence type="ECO:0000313" key="1">
    <source>
        <dbReference type="EMBL" id="UPL03485.1"/>
    </source>
</evidence>
<gene>
    <name evidence="1" type="ORF">LCI18_014419</name>
</gene>
<keyword evidence="2" id="KW-1185">Reference proteome</keyword>
<reference evidence="1" key="1">
    <citation type="submission" date="2021-11" db="EMBL/GenBank/DDBJ databases">
        <title>Fusarium solani-melongenae Genome sequencing and assembly.</title>
        <authorList>
            <person name="Xie S."/>
            <person name="Huang L."/>
            <person name="Zhang X."/>
        </authorList>
    </citation>
    <scope>NUCLEOTIDE SEQUENCE</scope>
    <source>
        <strain evidence="1">CRI 24-3</strain>
    </source>
</reference>
<name>A0ACD3ZQ81_FUSSC</name>
<dbReference type="EMBL" id="CP090041">
    <property type="protein sequence ID" value="UPL03485.1"/>
    <property type="molecule type" value="Genomic_DNA"/>
</dbReference>
<evidence type="ECO:0000313" key="2">
    <source>
        <dbReference type="Proteomes" id="UP000830768"/>
    </source>
</evidence>
<accession>A0ACD3ZQ81</accession>